<dbReference type="EMBL" id="BAABGQ010000003">
    <property type="protein sequence ID" value="GAA4493495.1"/>
    <property type="molecule type" value="Genomic_DNA"/>
</dbReference>
<gene>
    <name evidence="1" type="ORF">GCM10023172_02120</name>
</gene>
<proteinExistence type="predicted"/>
<evidence type="ECO:0008006" key="3">
    <source>
        <dbReference type="Google" id="ProtNLM"/>
    </source>
</evidence>
<evidence type="ECO:0000313" key="2">
    <source>
        <dbReference type="Proteomes" id="UP001501243"/>
    </source>
</evidence>
<reference evidence="2" key="1">
    <citation type="journal article" date="2019" name="Int. J. Syst. Evol. Microbiol.">
        <title>The Global Catalogue of Microorganisms (GCM) 10K type strain sequencing project: providing services to taxonomists for standard genome sequencing and annotation.</title>
        <authorList>
            <consortium name="The Broad Institute Genomics Platform"/>
            <consortium name="The Broad Institute Genome Sequencing Center for Infectious Disease"/>
            <person name="Wu L."/>
            <person name="Ma J."/>
        </authorList>
    </citation>
    <scope>NUCLEOTIDE SEQUENCE [LARGE SCALE GENOMIC DNA]</scope>
    <source>
        <strain evidence="2">JCM 17841</strain>
    </source>
</reference>
<accession>A0ABP8PWB2</accession>
<organism evidence="1 2">
    <name type="scientific">Hymenobacter ginsengisoli</name>
    <dbReference type="NCBI Taxonomy" id="1051626"/>
    <lineage>
        <taxon>Bacteria</taxon>
        <taxon>Pseudomonadati</taxon>
        <taxon>Bacteroidota</taxon>
        <taxon>Cytophagia</taxon>
        <taxon>Cytophagales</taxon>
        <taxon>Hymenobacteraceae</taxon>
        <taxon>Hymenobacter</taxon>
    </lineage>
</organism>
<keyword evidence="2" id="KW-1185">Reference proteome</keyword>
<comment type="caution">
    <text evidence="1">The sequence shown here is derived from an EMBL/GenBank/DDBJ whole genome shotgun (WGS) entry which is preliminary data.</text>
</comment>
<evidence type="ECO:0000313" key="1">
    <source>
        <dbReference type="EMBL" id="GAA4493495.1"/>
    </source>
</evidence>
<name>A0ABP8PWB2_9BACT</name>
<sequence length="235" mass="26070">MYAPMQPVMPLVRQRGQVEVGASAQLTGRVEATAAYSPVQRVVVAGGLTAAPRLSDQHFLVTRQYEVGAGLYQPLGRRWLLSGLGGGGQAYCHRGYVDLGIFGSGVYSEYEARYSKYFGQLGVAHIQQKDTYSLNYRFTQVNFDYLTDAEYGPLPLSAMTRHELALSVRSDIGKSRRWQLVTTLGLSVASTSRQDDNQSPYNESARHYHANRNLLPAFLMSFGVVYQPKQSAALY</sequence>
<dbReference type="Proteomes" id="UP001501243">
    <property type="component" value="Unassembled WGS sequence"/>
</dbReference>
<protein>
    <recommendedName>
        <fullName evidence="3">Outer membrane protein beta-barrel domain-containing protein</fullName>
    </recommendedName>
</protein>